<evidence type="ECO:0000256" key="3">
    <source>
        <dbReference type="ARBA" id="ARBA00022723"/>
    </source>
</evidence>
<dbReference type="Gene3D" id="3.20.20.70">
    <property type="entry name" value="Aldolase class I"/>
    <property type="match status" value="1"/>
</dbReference>
<dbReference type="SFLD" id="SFLDG01111">
    <property type="entry name" value="Uncharacterised_Radical_SAM_Su"/>
    <property type="match status" value="1"/>
</dbReference>
<dbReference type="AlphaFoldDB" id="A0A099T3V2"/>
<evidence type="ECO:0000256" key="1">
    <source>
        <dbReference type="ARBA" id="ARBA00022485"/>
    </source>
</evidence>
<dbReference type="OrthoDB" id="5620at2157"/>
<dbReference type="InterPro" id="IPR058240">
    <property type="entry name" value="rSAM_sf"/>
</dbReference>
<dbReference type="PANTHER" id="PTHR42836">
    <property type="entry name" value="7-CARBOXY-7-DEAZAGUANINE SYNTHASE"/>
    <property type="match status" value="1"/>
</dbReference>
<dbReference type="RefSeq" id="WP_048194083.1">
    <property type="nucleotide sequence ID" value="NZ_CAAGSM010000003.1"/>
</dbReference>
<keyword evidence="1" id="KW-0004">4Fe-4S</keyword>
<dbReference type="PROSITE" id="PS51918">
    <property type="entry name" value="RADICAL_SAM"/>
    <property type="match status" value="1"/>
</dbReference>
<accession>A0A099T3V2</accession>
<evidence type="ECO:0000256" key="2">
    <source>
        <dbReference type="ARBA" id="ARBA00022691"/>
    </source>
</evidence>
<name>A0A099T3V2_METMT</name>
<gene>
    <name evidence="7" type="ORF">LI82_06170</name>
</gene>
<reference evidence="7 8" key="1">
    <citation type="submission" date="2014-09" db="EMBL/GenBank/DDBJ databases">
        <title>Draft genome sequence of an obligately methylotrophic methanogen, Methanococcoides methylutens, isolated from marine sediment.</title>
        <authorList>
            <person name="Guan Y."/>
            <person name="Ngugi D.K."/>
            <person name="Blom J."/>
            <person name="Ali S."/>
            <person name="Ferry J.G."/>
            <person name="Stingl U."/>
        </authorList>
    </citation>
    <scope>NUCLEOTIDE SEQUENCE [LARGE SCALE GENOMIC DNA]</scope>
    <source>
        <strain evidence="7 8">DSM 2657</strain>
    </source>
</reference>
<dbReference type="InterPro" id="IPR007197">
    <property type="entry name" value="rSAM"/>
</dbReference>
<dbReference type="PANTHER" id="PTHR42836:SF1">
    <property type="entry name" value="7-CARBOXY-7-DEAZAGUANINE SYNTHASE"/>
    <property type="match status" value="1"/>
</dbReference>
<dbReference type="SUPFAM" id="SSF102114">
    <property type="entry name" value="Radical SAM enzymes"/>
    <property type="match status" value="1"/>
</dbReference>
<evidence type="ECO:0000256" key="5">
    <source>
        <dbReference type="ARBA" id="ARBA00023014"/>
    </source>
</evidence>
<evidence type="ECO:0000313" key="7">
    <source>
        <dbReference type="EMBL" id="KGK98873.1"/>
    </source>
</evidence>
<protein>
    <submittedName>
        <fullName evidence="7">Metallo cofactor biosynthesis protein</fullName>
    </submittedName>
</protein>
<sequence>MTEDEFDGSLANVGTICYEAHGNLYLNITNRCSASCVFCIRDGSDGVYGYDLRLKKEPSVEDILGKLGSIDLSKYREVVFTGFGEATLRFDVLLEVTHWLKGRGVKIRLDTNGHAQLLYPERNVVAELKEAGLDEVSVSLNAESESKYNELCRPAFEGSYNAMLDFTRDAIAAGILTRMTVVGFNDIDIEKCEKVALDIGAAFHVR</sequence>
<organism evidence="7 8">
    <name type="scientific">Methanococcoides methylutens</name>
    <dbReference type="NCBI Taxonomy" id="2226"/>
    <lineage>
        <taxon>Archaea</taxon>
        <taxon>Methanobacteriati</taxon>
        <taxon>Methanobacteriota</taxon>
        <taxon>Stenosarchaea group</taxon>
        <taxon>Methanomicrobia</taxon>
        <taxon>Methanosarcinales</taxon>
        <taxon>Methanosarcinaceae</taxon>
        <taxon>Methanococcoides</taxon>
    </lineage>
</organism>
<evidence type="ECO:0000313" key="8">
    <source>
        <dbReference type="Proteomes" id="UP000029859"/>
    </source>
</evidence>
<dbReference type="GO" id="GO:0051539">
    <property type="term" value="F:4 iron, 4 sulfur cluster binding"/>
    <property type="evidence" value="ECO:0007669"/>
    <property type="project" value="UniProtKB-KW"/>
</dbReference>
<dbReference type="EMBL" id="JRHO01000010">
    <property type="protein sequence ID" value="KGK98873.1"/>
    <property type="molecule type" value="Genomic_DNA"/>
</dbReference>
<dbReference type="Pfam" id="PF04055">
    <property type="entry name" value="Radical_SAM"/>
    <property type="match status" value="1"/>
</dbReference>
<evidence type="ECO:0000256" key="4">
    <source>
        <dbReference type="ARBA" id="ARBA00023004"/>
    </source>
</evidence>
<dbReference type="NCBIfam" id="TIGR04038">
    <property type="entry name" value="tatD_link_rSAM"/>
    <property type="match status" value="1"/>
</dbReference>
<proteinExistence type="predicted"/>
<keyword evidence="8" id="KW-1185">Reference proteome</keyword>
<keyword evidence="4" id="KW-0408">Iron</keyword>
<dbReference type="SFLD" id="SFLDS00029">
    <property type="entry name" value="Radical_SAM"/>
    <property type="match status" value="1"/>
</dbReference>
<evidence type="ECO:0000259" key="6">
    <source>
        <dbReference type="PROSITE" id="PS51918"/>
    </source>
</evidence>
<dbReference type="CDD" id="cd01335">
    <property type="entry name" value="Radical_SAM"/>
    <property type="match status" value="1"/>
</dbReference>
<dbReference type="InterPro" id="IPR023821">
    <property type="entry name" value="rSAM_TatD-assoc"/>
</dbReference>
<dbReference type="Proteomes" id="UP000029859">
    <property type="component" value="Unassembled WGS sequence"/>
</dbReference>
<dbReference type="GO" id="GO:0046872">
    <property type="term" value="F:metal ion binding"/>
    <property type="evidence" value="ECO:0007669"/>
    <property type="project" value="UniProtKB-KW"/>
</dbReference>
<comment type="caution">
    <text evidence="7">The sequence shown here is derived from an EMBL/GenBank/DDBJ whole genome shotgun (WGS) entry which is preliminary data.</text>
</comment>
<feature type="domain" description="Radical SAM core" evidence="6">
    <location>
        <begin position="18"/>
        <end position="206"/>
    </location>
</feature>
<dbReference type="InterPro" id="IPR013785">
    <property type="entry name" value="Aldolase_TIM"/>
</dbReference>
<dbReference type="GO" id="GO:0003824">
    <property type="term" value="F:catalytic activity"/>
    <property type="evidence" value="ECO:0007669"/>
    <property type="project" value="InterPro"/>
</dbReference>
<keyword evidence="5" id="KW-0411">Iron-sulfur</keyword>
<keyword evidence="2" id="KW-0949">S-adenosyl-L-methionine</keyword>
<keyword evidence="3" id="KW-0479">Metal-binding</keyword>